<dbReference type="InterPro" id="IPR003423">
    <property type="entry name" value="OMP_efflux"/>
</dbReference>
<sequence length="502" mass="52735">MKLHRALWALPSLFCVAACTTIGPDYHVPDTALVKQPLAARALIEQDDGAAGKTLGEAASAAAVPDYWWRLYDDPALDALVNEALKSNNDLRVATANLARANAILGVAEAQGGFSANASATINRAQESAEQYLMTEKLPVGYVGDAGLSVSYQFDLFGTLRRGVEASAADLDAVRAAVDTARITVVANVVRAYFESCSAAEEEDIANHSLALQNRSVDLARRLRSAGRGAQPNVTRSVTQAQSVRADLPRFAAQRRVARYQLAALLVRSPDALPASIAACRRTPRILTPLPVGDGAALLRRRPDVREAERRLAGATARIGVALGELYPNVSFGASAGVTGIGGDLGTVPTQRWGFGPLISWTFPANGVRGRIRAAHAGADIALAQFDGVVLNALRETQSRLATYAGDLGRLDALYDVQRSAEQSSDETHRFFLAGRESFLADLDAARTLTNVNAQVAGAEAKVAQDQVDVFLALGGGWQVEGAGIADPAAGVARAASGASGS</sequence>
<keyword evidence="2" id="KW-1134">Transmembrane beta strand</keyword>
<reference evidence="3" key="1">
    <citation type="submission" date="2022-11" db="EMBL/GenBank/DDBJ databases">
        <title>Robbsia betulipollinis sp. nov., isolated from pollen of birch (Betula pendula).</title>
        <authorList>
            <person name="Shi H."/>
            <person name="Ambika Manirajan B."/>
            <person name="Ratering S."/>
            <person name="Geissler-Plaum R."/>
            <person name="Schnell S."/>
        </authorList>
    </citation>
    <scope>NUCLEOTIDE SEQUENCE</scope>
    <source>
        <strain evidence="3">Bb-Pol-6</strain>
    </source>
</reference>
<dbReference type="InterPro" id="IPR010131">
    <property type="entry name" value="MdtP/NodT-like"/>
</dbReference>
<evidence type="ECO:0000313" key="4">
    <source>
        <dbReference type="Proteomes" id="UP001082899"/>
    </source>
</evidence>
<keyword evidence="2" id="KW-0449">Lipoprotein</keyword>
<keyword evidence="2" id="KW-0812">Transmembrane</keyword>
<name>A0ABT3ZH54_9BURK</name>
<comment type="caution">
    <text evidence="3">The sequence shown here is derived from an EMBL/GenBank/DDBJ whole genome shotgun (WGS) entry which is preliminary data.</text>
</comment>
<dbReference type="Proteomes" id="UP001082899">
    <property type="component" value="Unassembled WGS sequence"/>
</dbReference>
<dbReference type="Gene3D" id="1.20.1600.10">
    <property type="entry name" value="Outer membrane efflux proteins (OEP)"/>
    <property type="match status" value="1"/>
</dbReference>
<evidence type="ECO:0000256" key="2">
    <source>
        <dbReference type="RuleBase" id="RU362097"/>
    </source>
</evidence>
<accession>A0ABT3ZH54</accession>
<proteinExistence type="inferred from homology"/>
<dbReference type="NCBIfam" id="TIGR01845">
    <property type="entry name" value="outer_NodT"/>
    <property type="match status" value="1"/>
</dbReference>
<dbReference type="SUPFAM" id="SSF56954">
    <property type="entry name" value="Outer membrane efflux proteins (OEP)"/>
    <property type="match status" value="1"/>
</dbReference>
<feature type="signal peptide" evidence="2">
    <location>
        <begin position="1"/>
        <end position="17"/>
    </location>
</feature>
<keyword evidence="4" id="KW-1185">Reference proteome</keyword>
<keyword evidence="2" id="KW-0564">Palmitate</keyword>
<evidence type="ECO:0000256" key="1">
    <source>
        <dbReference type="ARBA" id="ARBA00007613"/>
    </source>
</evidence>
<dbReference type="PANTHER" id="PTHR30203:SF21">
    <property type="entry name" value="OUTER MEMBRANE COMPONENT OF MULTIDRUG EFFLUX PUMP-RELATED"/>
    <property type="match status" value="1"/>
</dbReference>
<dbReference type="PANTHER" id="PTHR30203">
    <property type="entry name" value="OUTER MEMBRANE CATION EFFLUX PROTEIN"/>
    <property type="match status" value="1"/>
</dbReference>
<dbReference type="RefSeq" id="WP_267844810.1">
    <property type="nucleotide sequence ID" value="NZ_JAPMXC010000001.1"/>
</dbReference>
<keyword evidence="2" id="KW-0732">Signal</keyword>
<dbReference type="EMBL" id="JAPMXC010000001">
    <property type="protein sequence ID" value="MCY0385682.1"/>
    <property type="molecule type" value="Genomic_DNA"/>
</dbReference>
<dbReference type="Pfam" id="PF02321">
    <property type="entry name" value="OEP"/>
    <property type="match status" value="2"/>
</dbReference>
<protein>
    <submittedName>
        <fullName evidence="3">Efflux transporter outer membrane subunit</fullName>
    </submittedName>
</protein>
<dbReference type="Gene3D" id="2.20.200.10">
    <property type="entry name" value="Outer membrane efflux proteins (OEP)"/>
    <property type="match status" value="1"/>
</dbReference>
<comment type="subcellular location">
    <subcellularLocation>
        <location evidence="2">Cell membrane</location>
        <topology evidence="2">Lipid-anchor</topology>
    </subcellularLocation>
</comment>
<gene>
    <name evidence="3" type="ORF">OVY01_00185</name>
</gene>
<keyword evidence="2" id="KW-0472">Membrane</keyword>
<comment type="similarity">
    <text evidence="1 2">Belongs to the outer membrane factor (OMF) (TC 1.B.17) family.</text>
</comment>
<organism evidence="3 4">
    <name type="scientific">Robbsia betulipollinis</name>
    <dbReference type="NCBI Taxonomy" id="2981849"/>
    <lineage>
        <taxon>Bacteria</taxon>
        <taxon>Pseudomonadati</taxon>
        <taxon>Pseudomonadota</taxon>
        <taxon>Betaproteobacteria</taxon>
        <taxon>Burkholderiales</taxon>
        <taxon>Burkholderiaceae</taxon>
        <taxon>Robbsia</taxon>
    </lineage>
</organism>
<evidence type="ECO:0000313" key="3">
    <source>
        <dbReference type="EMBL" id="MCY0385682.1"/>
    </source>
</evidence>
<feature type="chain" id="PRO_5045007809" evidence="2">
    <location>
        <begin position="18"/>
        <end position="502"/>
    </location>
</feature>